<keyword evidence="3 10" id="KW-0547">Nucleotide-binding</keyword>
<dbReference type="InterPro" id="IPR023415">
    <property type="entry name" value="LDLR_class-A_CS"/>
</dbReference>
<comment type="subcellular location">
    <subcellularLocation>
        <location evidence="1">Cell membrane</location>
        <topology evidence="1">Single-pass type I membrane protein</topology>
    </subcellularLocation>
</comment>
<dbReference type="SUPFAM" id="SSF57424">
    <property type="entry name" value="LDL receptor-like module"/>
    <property type="match status" value="1"/>
</dbReference>
<evidence type="ECO:0000256" key="6">
    <source>
        <dbReference type="ARBA" id="ARBA00023137"/>
    </source>
</evidence>
<dbReference type="GO" id="GO:0045664">
    <property type="term" value="P:regulation of neuron differentiation"/>
    <property type="evidence" value="ECO:0007669"/>
    <property type="project" value="TreeGrafter"/>
</dbReference>
<keyword evidence="11 12" id="KW-0812">Transmembrane</keyword>
<dbReference type="InterPro" id="IPR002172">
    <property type="entry name" value="LDrepeatLR_classA_rpt"/>
</dbReference>
<keyword evidence="13" id="KW-0732">Signal</keyword>
<dbReference type="PROSITE" id="PS50068">
    <property type="entry name" value="LDLRA_2"/>
    <property type="match status" value="1"/>
</dbReference>
<dbReference type="WBParaSite" id="TMUE_3000013004.1">
    <property type="protein sequence ID" value="TMUE_3000013004.1"/>
    <property type="gene ID" value="WBGene00287065"/>
</dbReference>
<dbReference type="PROSITE" id="PS00239">
    <property type="entry name" value="RECEPTOR_TYR_KIN_II"/>
    <property type="match status" value="1"/>
</dbReference>
<evidence type="ECO:0000256" key="11">
    <source>
        <dbReference type="RuleBase" id="RU000312"/>
    </source>
</evidence>
<dbReference type="InterPro" id="IPR001245">
    <property type="entry name" value="Ser-Thr/Tyr_kinase_cat_dom"/>
</dbReference>
<dbReference type="CDD" id="cd00112">
    <property type="entry name" value="LDLa"/>
    <property type="match status" value="1"/>
</dbReference>
<evidence type="ECO:0000313" key="17">
    <source>
        <dbReference type="WBParaSite" id="TMUE_3000013004.1"/>
    </source>
</evidence>
<dbReference type="SUPFAM" id="SSF49899">
    <property type="entry name" value="Concanavalin A-like lectins/glucanases"/>
    <property type="match status" value="2"/>
</dbReference>
<keyword evidence="16" id="KW-1185">Reference proteome</keyword>
<keyword evidence="11" id="KW-0675">Receptor</keyword>
<evidence type="ECO:0000256" key="2">
    <source>
        <dbReference type="ARBA" id="ARBA00022679"/>
    </source>
</evidence>
<dbReference type="GO" id="GO:0005524">
    <property type="term" value="F:ATP binding"/>
    <property type="evidence" value="ECO:0007669"/>
    <property type="project" value="UniProtKB-UniRule"/>
</dbReference>
<dbReference type="GO" id="GO:0007169">
    <property type="term" value="P:cell surface receptor protein tyrosine kinase signaling pathway"/>
    <property type="evidence" value="ECO:0007669"/>
    <property type="project" value="InterPro"/>
</dbReference>
<dbReference type="InterPro" id="IPR013320">
    <property type="entry name" value="ConA-like_dom_sf"/>
</dbReference>
<comment type="similarity">
    <text evidence="11">Belongs to the protein kinase superfamily. Tyr protein kinase family. Insulin receptor subfamily.</text>
</comment>
<dbReference type="InterPro" id="IPR000998">
    <property type="entry name" value="MAM_dom"/>
</dbReference>
<dbReference type="InterPro" id="IPR036055">
    <property type="entry name" value="LDL_receptor-like_sf"/>
</dbReference>
<dbReference type="InterPro" id="IPR017441">
    <property type="entry name" value="Protein_kinase_ATP_BS"/>
</dbReference>
<evidence type="ECO:0000259" key="15">
    <source>
        <dbReference type="PROSITE" id="PS50060"/>
    </source>
</evidence>
<evidence type="ECO:0000313" key="16">
    <source>
        <dbReference type="Proteomes" id="UP000046395"/>
    </source>
</evidence>
<proteinExistence type="inferred from homology"/>
<evidence type="ECO:0000256" key="12">
    <source>
        <dbReference type="SAM" id="Phobius"/>
    </source>
</evidence>
<dbReference type="STRING" id="70415.A0A5S6R118"/>
<comment type="catalytic activity">
    <reaction evidence="8 11">
        <text>L-tyrosyl-[protein] + ATP = O-phospho-L-tyrosyl-[protein] + ADP + H(+)</text>
        <dbReference type="Rhea" id="RHEA:10596"/>
        <dbReference type="Rhea" id="RHEA-COMP:10136"/>
        <dbReference type="Rhea" id="RHEA-COMP:20101"/>
        <dbReference type="ChEBI" id="CHEBI:15378"/>
        <dbReference type="ChEBI" id="CHEBI:30616"/>
        <dbReference type="ChEBI" id="CHEBI:46858"/>
        <dbReference type="ChEBI" id="CHEBI:61978"/>
        <dbReference type="ChEBI" id="CHEBI:456216"/>
        <dbReference type="EC" id="2.7.10.1"/>
    </reaction>
</comment>
<evidence type="ECO:0000256" key="1">
    <source>
        <dbReference type="ARBA" id="ARBA00004251"/>
    </source>
</evidence>
<evidence type="ECO:0000256" key="3">
    <source>
        <dbReference type="ARBA" id="ARBA00022741"/>
    </source>
</evidence>
<dbReference type="Gene3D" id="2.60.120.200">
    <property type="match status" value="2"/>
</dbReference>
<dbReference type="PROSITE" id="PS50060">
    <property type="entry name" value="MAM_2"/>
    <property type="match status" value="2"/>
</dbReference>
<keyword evidence="5 10" id="KW-0067">ATP-binding</keyword>
<dbReference type="InterPro" id="IPR011009">
    <property type="entry name" value="Kinase-like_dom_sf"/>
</dbReference>
<dbReference type="PROSITE" id="PS01209">
    <property type="entry name" value="LDLRA_1"/>
    <property type="match status" value="1"/>
</dbReference>
<feature type="domain" description="MAM" evidence="15">
    <location>
        <begin position="245"/>
        <end position="430"/>
    </location>
</feature>
<dbReference type="PROSITE" id="PS00109">
    <property type="entry name" value="PROTEIN_KINASE_TYR"/>
    <property type="match status" value="1"/>
</dbReference>
<sequence>MGARRASPWLLLSQLIVGSSLYLCSAMLCDFESPCSWHFEPSSGDNSFRIVSGTGKSGQSGHYAYFGTSKNEETVAKVVSPFYQHTVTHCKLKFHYRLHGMPRTELVIVLESLPDRSNLTRPPMQLKTFPSKAGAVSKWTEEVVSIGQFPWPMRIRLEAWLNNKRSMAQVNYSADCMIDNINLVDCEEEVYQSDTCLSNRTEKYRCQSNKACIEWDQLCDMNIDCYGGEDEDLSAHNCTRVPQGARCNFENGTCGWTSTSDSEFRWIRVNVTHRRRIEKDGDRTFIISDHTTRNSSGHFMYIEPGNSEKMLRAFFTSPRFPPMSKSIDEPSSPNFQQCRVRFFFHHFGRDWHSVFLFVVSSHGTVRRKIWEGDKSLPTMTDQQGNYWHRVSAVIPYQESDYALQFVAIRMAIFHGNFGLDDISLTPQCFLNGDGYMGAGKLPTMYNFSSCGAVGPVGPEQSMCDEAYNGSALDVKVLETRNKQGIQGWKVPTTGEYLLVAAGASGAKLTKDDASTRRGNGHGGAVVEAAFNLTKGDQLWVAIGQTGQNPCQLPVGSRVSNAVSLPGCSEAFLSRHLVSLDLNDVPAGGGGGATFVARLNYTGQQMSELLLVAAGGGGQYAFGGATNDSYGRAATYARSANSGASLFHGSRLISGGGAGVEYLYSRVPLHSLNDGRLFASGPRGGVCSTTDGIWAPGGFGGGGPSCGPAGGGGGGFVGGDGGNFSHGKGGWSFSSAPSAVFKPDQNPNSGYLYIYPCTKQCSQQSVCRFVDRTQVCVCPNGQLLNSSDSTCHVDGPLSTPPTRTGITSQERLFIIVIFAFTIVVVACVVAFFIIFRRKCLSRISDKKGLAIINTADMPLDQLFTRNFHSEFNPNYEFFGNGDYNLKDLKEIPRCCVILTRALGQGAFGEVFEGTLIGLCSDIDGLPVAVKTLPEYASEQAQMDFHMEAVIMSKFRHRNIVQFHGVCFEKMPRLIVLELLAGGDLKTFLRESRPKEGKPSDLEMFDLLQIALDVARGCKYLEENHFIHRDIAARNCLLTTKSKSRVVKIADFGMARDIYRADYYRKGGKAMLPVKWMPPEAFLDGIFTSKTDVWSYGVLLWEIFSLGYMPYPGRGNQEVMQLVTAGGRLECPTGCPIKIYQVMTHCWNTISESRPNFDAIISRLESCMHDPSILALPLPSVMKPCLTVDVDPTEQKMLCSQRDETQQKNEEVLKNVTGINPDLYPPYQRQSVLFGSPVQEKAHFEVPELGYQQPLI</sequence>
<dbReference type="InterPro" id="IPR000719">
    <property type="entry name" value="Prot_kinase_dom"/>
</dbReference>
<feature type="signal peptide" evidence="13">
    <location>
        <begin position="1"/>
        <end position="26"/>
    </location>
</feature>
<dbReference type="PRINTS" id="PR00109">
    <property type="entry name" value="TYRKINASE"/>
</dbReference>
<dbReference type="Proteomes" id="UP000046395">
    <property type="component" value="Unassembled WGS sequence"/>
</dbReference>
<evidence type="ECO:0000256" key="5">
    <source>
        <dbReference type="ARBA" id="ARBA00022840"/>
    </source>
</evidence>
<dbReference type="SMART" id="SM00192">
    <property type="entry name" value="LDLa"/>
    <property type="match status" value="1"/>
</dbReference>
<dbReference type="InterPro" id="IPR050122">
    <property type="entry name" value="RTK"/>
</dbReference>
<accession>A0A5S6R118</accession>
<dbReference type="CDD" id="cd06263">
    <property type="entry name" value="MAM"/>
    <property type="match status" value="1"/>
</dbReference>
<reference evidence="17" key="1">
    <citation type="submission" date="2019-12" db="UniProtKB">
        <authorList>
            <consortium name="WormBaseParasite"/>
        </authorList>
    </citation>
    <scope>IDENTIFICATION</scope>
</reference>
<dbReference type="InterPro" id="IPR002011">
    <property type="entry name" value="Tyr_kinase_rcpt_2_CS"/>
</dbReference>
<dbReference type="PROSITE" id="PS50011">
    <property type="entry name" value="PROTEIN_KINASE_DOM"/>
    <property type="match status" value="1"/>
</dbReference>
<evidence type="ECO:0000256" key="13">
    <source>
        <dbReference type="SAM" id="SignalP"/>
    </source>
</evidence>
<dbReference type="InterPro" id="IPR020635">
    <property type="entry name" value="Tyr_kinase_cat_dom"/>
</dbReference>
<feature type="chain" id="PRO_5024328810" description="Tyrosine-protein kinase receptor" evidence="13">
    <location>
        <begin position="27"/>
        <end position="1254"/>
    </location>
</feature>
<dbReference type="SMART" id="SM00219">
    <property type="entry name" value="TyrKc"/>
    <property type="match status" value="1"/>
</dbReference>
<name>A0A5S6R118_TRIMR</name>
<feature type="domain" description="Protein kinase" evidence="14">
    <location>
        <begin position="895"/>
        <end position="1171"/>
    </location>
</feature>
<dbReference type="GO" id="GO:0043235">
    <property type="term" value="C:receptor complex"/>
    <property type="evidence" value="ECO:0007669"/>
    <property type="project" value="TreeGrafter"/>
</dbReference>
<dbReference type="Gene3D" id="3.30.200.20">
    <property type="entry name" value="Phosphorylase Kinase, domain 1"/>
    <property type="match status" value="1"/>
</dbReference>
<dbReference type="GO" id="GO:0004714">
    <property type="term" value="F:transmembrane receptor protein tyrosine kinase activity"/>
    <property type="evidence" value="ECO:0007669"/>
    <property type="project" value="UniProtKB-EC"/>
</dbReference>
<dbReference type="InterPro" id="IPR008266">
    <property type="entry name" value="Tyr_kinase_AS"/>
</dbReference>
<keyword evidence="7" id="KW-1015">Disulfide bond</keyword>
<comment type="caution">
    <text evidence="9">Lacks conserved residue(s) required for the propagation of feature annotation.</text>
</comment>
<dbReference type="PANTHER" id="PTHR24416">
    <property type="entry name" value="TYROSINE-PROTEIN KINASE RECEPTOR"/>
    <property type="match status" value="1"/>
</dbReference>
<evidence type="ECO:0000256" key="7">
    <source>
        <dbReference type="ARBA" id="ARBA00023157"/>
    </source>
</evidence>
<keyword evidence="12" id="KW-0472">Membrane</keyword>
<evidence type="ECO:0000259" key="14">
    <source>
        <dbReference type="PROSITE" id="PS50011"/>
    </source>
</evidence>
<dbReference type="SUPFAM" id="SSF56112">
    <property type="entry name" value="Protein kinase-like (PK-like)"/>
    <property type="match status" value="1"/>
</dbReference>
<evidence type="ECO:0000256" key="9">
    <source>
        <dbReference type="PROSITE-ProRule" id="PRU00124"/>
    </source>
</evidence>
<dbReference type="FunFam" id="1.10.510.10:FF:000113">
    <property type="entry name" value="Tyrosine-protein kinase receptor"/>
    <property type="match status" value="1"/>
</dbReference>
<dbReference type="GO" id="GO:0005886">
    <property type="term" value="C:plasma membrane"/>
    <property type="evidence" value="ECO:0007669"/>
    <property type="project" value="UniProtKB-SubCell"/>
</dbReference>
<dbReference type="Gene3D" id="1.10.510.10">
    <property type="entry name" value="Transferase(Phosphotransferase) domain 1"/>
    <property type="match status" value="1"/>
</dbReference>
<keyword evidence="6" id="KW-0829">Tyrosine-protein kinase</keyword>
<feature type="domain" description="MAM" evidence="15">
    <location>
        <begin position="27"/>
        <end position="188"/>
    </location>
</feature>
<dbReference type="SMART" id="SM00137">
    <property type="entry name" value="MAM"/>
    <property type="match status" value="2"/>
</dbReference>
<dbReference type="AlphaFoldDB" id="A0A5S6R118"/>
<keyword evidence="11" id="KW-0597">Phosphoprotein</keyword>
<evidence type="ECO:0000256" key="8">
    <source>
        <dbReference type="ARBA" id="ARBA00051243"/>
    </source>
</evidence>
<protein>
    <recommendedName>
        <fullName evidence="11">Tyrosine-protein kinase receptor</fullName>
        <ecNumber evidence="11">2.7.10.1</ecNumber>
    </recommendedName>
</protein>
<dbReference type="Pfam" id="PF07714">
    <property type="entry name" value="PK_Tyr_Ser-Thr"/>
    <property type="match status" value="1"/>
</dbReference>
<feature type="binding site" evidence="10">
    <location>
        <position position="929"/>
    </location>
    <ligand>
        <name>ATP</name>
        <dbReference type="ChEBI" id="CHEBI:30616"/>
    </ligand>
</feature>
<feature type="transmembrane region" description="Helical" evidence="12">
    <location>
        <begin position="811"/>
        <end position="834"/>
    </location>
</feature>
<keyword evidence="2" id="KW-0808">Transferase</keyword>
<dbReference type="PANTHER" id="PTHR24416:SF604">
    <property type="entry name" value="RECEPTOR PROTEIN-TYROSINE KINASE"/>
    <property type="match status" value="1"/>
</dbReference>
<evidence type="ECO:0000256" key="4">
    <source>
        <dbReference type="ARBA" id="ARBA00022777"/>
    </source>
</evidence>
<dbReference type="PROSITE" id="PS00107">
    <property type="entry name" value="PROTEIN_KINASE_ATP"/>
    <property type="match status" value="1"/>
</dbReference>
<organism evidence="16 17">
    <name type="scientific">Trichuris muris</name>
    <name type="common">Mouse whipworm</name>
    <dbReference type="NCBI Taxonomy" id="70415"/>
    <lineage>
        <taxon>Eukaryota</taxon>
        <taxon>Metazoa</taxon>
        <taxon>Ecdysozoa</taxon>
        <taxon>Nematoda</taxon>
        <taxon>Enoplea</taxon>
        <taxon>Dorylaimia</taxon>
        <taxon>Trichinellida</taxon>
        <taxon>Trichuridae</taxon>
        <taxon>Trichuris</taxon>
    </lineage>
</organism>
<dbReference type="EC" id="2.7.10.1" evidence="11"/>
<keyword evidence="4" id="KW-0418">Kinase</keyword>
<keyword evidence="12" id="KW-1133">Transmembrane helix</keyword>
<evidence type="ECO:0000256" key="10">
    <source>
        <dbReference type="PROSITE-ProRule" id="PRU10141"/>
    </source>
</evidence>
<dbReference type="Pfam" id="PF00629">
    <property type="entry name" value="MAM"/>
    <property type="match status" value="2"/>
</dbReference>